<accession>A0AAE8U248</accession>
<sequence>MRAAIIVALQEELANAYDCLADHGKFLAPKQSLGEGQTNFRYKLHDGSGSGTFHDCEIFLINGMGNVAASAFVGRSFLNFEPDLLISVGISGSLDSSVVGLEEVLISNQVKYYAPDKIGEFSSDAKVTRIENGEAVPLRSEGEYQIDKRDILGNVYLRYLREHIILSEFSQDLDLFFDYRENSLGSQLLAKDKRLVRGTILGSHWVVDSDEYAKYIDWKNKNTYLDYYKLNKPSEYQERCTWGDSGLHAVDMETYGFFKAIHFLNKTRRVKVPGFAIRGISDLAVGKGDLDKTSGGSHRANAVHNAMLATIEFLRFYGLQSNLQGQVRASR</sequence>
<proteinExistence type="predicted"/>
<evidence type="ECO:0000313" key="2">
    <source>
        <dbReference type="EMBL" id="TBF18968.1"/>
    </source>
</evidence>
<dbReference type="GO" id="GO:0009116">
    <property type="term" value="P:nucleoside metabolic process"/>
    <property type="evidence" value="ECO:0007669"/>
    <property type="project" value="InterPro"/>
</dbReference>
<name>A0AAE8U248_9HYPH</name>
<reference evidence="2 3" key="1">
    <citation type="submission" date="2019-02" db="EMBL/GenBank/DDBJ databases">
        <title>The genomic architecture of introgression among sibling species of bacteria.</title>
        <authorList>
            <person name="Cavassim M.I.A."/>
            <person name="Moeskjaer S."/>
            <person name="Moslemi C."/>
            <person name="Fields B."/>
            <person name="Bachmann A."/>
            <person name="Vilhjalmsson B."/>
            <person name="Schierup M.H."/>
            <person name="Young J.P.W."/>
            <person name="Andersen S.U."/>
        </authorList>
    </citation>
    <scope>NUCLEOTIDE SEQUENCE [LARGE SCALE GENOMIC DNA]</scope>
    <source>
        <strain evidence="2 3">SM42</strain>
    </source>
</reference>
<dbReference type="Pfam" id="PF01048">
    <property type="entry name" value="PNP_UDP_1"/>
    <property type="match status" value="1"/>
</dbReference>
<dbReference type="Proteomes" id="UP000291892">
    <property type="component" value="Unassembled WGS sequence"/>
</dbReference>
<dbReference type="PANTHER" id="PTHR46832:SF1">
    <property type="entry name" value="5'-METHYLTHIOADENOSINE_S-ADENOSYLHOMOCYSTEINE NUCLEOSIDASE"/>
    <property type="match status" value="1"/>
</dbReference>
<dbReference type="PANTHER" id="PTHR46832">
    <property type="entry name" value="5'-METHYLTHIOADENOSINE/S-ADENOSYLHOMOCYSTEINE NUCLEOSIDASE"/>
    <property type="match status" value="1"/>
</dbReference>
<dbReference type="SUPFAM" id="SSF53167">
    <property type="entry name" value="Purine and uridine phosphorylases"/>
    <property type="match status" value="1"/>
</dbReference>
<dbReference type="GO" id="GO:0019284">
    <property type="term" value="P:L-methionine salvage from S-adenosylmethionine"/>
    <property type="evidence" value="ECO:0007669"/>
    <property type="project" value="TreeGrafter"/>
</dbReference>
<dbReference type="GO" id="GO:0008930">
    <property type="term" value="F:methylthioadenosine nucleosidase activity"/>
    <property type="evidence" value="ECO:0007669"/>
    <property type="project" value="TreeGrafter"/>
</dbReference>
<dbReference type="EMBL" id="SIKX01000001">
    <property type="protein sequence ID" value="TBF18968.1"/>
    <property type="molecule type" value="Genomic_DNA"/>
</dbReference>
<evidence type="ECO:0000259" key="1">
    <source>
        <dbReference type="Pfam" id="PF01048"/>
    </source>
</evidence>
<dbReference type="InterPro" id="IPR000845">
    <property type="entry name" value="Nucleoside_phosphorylase_d"/>
</dbReference>
<organism evidence="2 3">
    <name type="scientific">Rhizobium ruizarguesonis</name>
    <dbReference type="NCBI Taxonomy" id="2081791"/>
    <lineage>
        <taxon>Bacteria</taxon>
        <taxon>Pseudomonadati</taxon>
        <taxon>Pseudomonadota</taxon>
        <taxon>Alphaproteobacteria</taxon>
        <taxon>Hyphomicrobiales</taxon>
        <taxon>Rhizobiaceae</taxon>
        <taxon>Rhizobium/Agrobacterium group</taxon>
        <taxon>Rhizobium</taxon>
    </lineage>
</organism>
<dbReference type="InterPro" id="IPR035994">
    <property type="entry name" value="Nucleoside_phosphorylase_sf"/>
</dbReference>
<dbReference type="GO" id="GO:0005829">
    <property type="term" value="C:cytosol"/>
    <property type="evidence" value="ECO:0007669"/>
    <property type="project" value="TreeGrafter"/>
</dbReference>
<dbReference type="AlphaFoldDB" id="A0AAE8U248"/>
<dbReference type="RefSeq" id="WP_130794405.1">
    <property type="nucleotide sequence ID" value="NZ_SIKX01000001.1"/>
</dbReference>
<gene>
    <name evidence="2" type="ORF">ELG94_11925</name>
</gene>
<dbReference type="Gene3D" id="3.40.50.1580">
    <property type="entry name" value="Nucleoside phosphorylase domain"/>
    <property type="match status" value="1"/>
</dbReference>
<evidence type="ECO:0000313" key="3">
    <source>
        <dbReference type="Proteomes" id="UP000291892"/>
    </source>
</evidence>
<dbReference type="GO" id="GO:0008782">
    <property type="term" value="F:adenosylhomocysteine nucleosidase activity"/>
    <property type="evidence" value="ECO:0007669"/>
    <property type="project" value="TreeGrafter"/>
</dbReference>
<comment type="caution">
    <text evidence="2">The sequence shown here is derived from an EMBL/GenBank/DDBJ whole genome shotgun (WGS) entry which is preliminary data.</text>
</comment>
<protein>
    <recommendedName>
        <fullName evidence="1">Nucleoside phosphorylase domain-containing protein</fullName>
    </recommendedName>
</protein>
<feature type="domain" description="Nucleoside phosphorylase" evidence="1">
    <location>
        <begin position="3"/>
        <end position="293"/>
    </location>
</feature>